<dbReference type="EMBL" id="MBDL01000011">
    <property type="protein sequence ID" value="ODA12433.1"/>
    <property type="molecule type" value="Genomic_DNA"/>
</dbReference>
<sequence length="175" mass="19740">MKKPQALREYLLKSIPDLVSNQDRLDIFVENGKLRSTLSGGYSFEMAYTLDMTITDYAGDVDLVAFALFTWLATNQSELMANIKNDKNEIIFEAELIDNTKYDLNIKVPLTERVISTRAENGQYNLSYPPEPQYTEFGPPTEFTVLDADGNKLASWTTVDKEGWSLDMPPPGKSP</sequence>
<dbReference type="AlphaFoldDB" id="A0A1C3CUM0"/>
<evidence type="ECO:0000313" key="2">
    <source>
        <dbReference type="Proteomes" id="UP000186553"/>
    </source>
</evidence>
<name>A0A1C3CUM0_9GAMM</name>
<reference evidence="1 2" key="1">
    <citation type="submission" date="2016-07" db="EMBL/GenBank/DDBJ databases">
        <title>Acinetobacter sp. ANC 4603.</title>
        <authorList>
            <person name="Radolfova-Krizova L."/>
            <person name="Nemec A."/>
        </authorList>
    </citation>
    <scope>NUCLEOTIDE SEQUENCE [LARGE SCALE GENOMIC DNA]</scope>
    <source>
        <strain evidence="1 2">ANC 4603</strain>
    </source>
</reference>
<accession>A0A1C3CUM0</accession>
<dbReference type="STRING" id="1891224.BBP83_11125"/>
<dbReference type="Pfam" id="PF06891">
    <property type="entry name" value="P2_Phage_GpR"/>
    <property type="match status" value="1"/>
</dbReference>
<dbReference type="Proteomes" id="UP000186553">
    <property type="component" value="Unassembled WGS sequence"/>
</dbReference>
<protein>
    <submittedName>
        <fullName evidence="1">Phage tail protein</fullName>
    </submittedName>
</protein>
<gene>
    <name evidence="1" type="ORF">BBP83_11125</name>
</gene>
<comment type="caution">
    <text evidence="1">The sequence shown here is derived from an EMBL/GenBank/DDBJ whole genome shotgun (WGS) entry which is preliminary data.</text>
</comment>
<dbReference type="InterPro" id="IPR009678">
    <property type="entry name" value="Phage_tail_completion_R"/>
</dbReference>
<keyword evidence="2" id="KW-1185">Reference proteome</keyword>
<proteinExistence type="predicted"/>
<organism evidence="1 2">
    <name type="scientific">Acinetobacter celticus</name>
    <dbReference type="NCBI Taxonomy" id="1891224"/>
    <lineage>
        <taxon>Bacteria</taxon>
        <taxon>Pseudomonadati</taxon>
        <taxon>Pseudomonadota</taxon>
        <taxon>Gammaproteobacteria</taxon>
        <taxon>Moraxellales</taxon>
        <taxon>Moraxellaceae</taxon>
        <taxon>Acinetobacter</taxon>
    </lineage>
</organism>
<dbReference type="RefSeq" id="WP_068888928.1">
    <property type="nucleotide sequence ID" value="NZ_CBCRUU010000014.1"/>
</dbReference>
<evidence type="ECO:0000313" key="1">
    <source>
        <dbReference type="EMBL" id="ODA12433.1"/>
    </source>
</evidence>
<dbReference type="OrthoDB" id="8564199at2"/>